<feature type="region of interest" description="Disordered" evidence="2">
    <location>
        <begin position="1"/>
        <end position="66"/>
    </location>
</feature>
<keyword evidence="3" id="KW-1133">Transmembrane helix</keyword>
<dbReference type="InterPro" id="IPR038522">
    <property type="entry name" value="T4/T6SS_DotU_sf"/>
</dbReference>
<dbReference type="RefSeq" id="WP_179906443.1">
    <property type="nucleotide sequence ID" value="NZ_JACBXS010000022.1"/>
</dbReference>
<dbReference type="InterPro" id="IPR017732">
    <property type="entry name" value="T4/T6SS_DotU"/>
</dbReference>
<dbReference type="PANTHER" id="PTHR38033:SF1">
    <property type="entry name" value="DOTU FAMILY TYPE IV_VI SECRETION SYSTEM PROTEIN"/>
    <property type="match status" value="1"/>
</dbReference>
<proteinExistence type="predicted"/>
<dbReference type="NCBIfam" id="NF038228">
    <property type="entry name" value="IcmH_DotU_IVB"/>
    <property type="match status" value="1"/>
</dbReference>
<sequence length="460" mass="50077">MSDQDPFAEPEDTDKTVIRPNPGARRPAMGQPQAAQTPAAKPAEAPAAEQRTARRTETAGAGGIAPTGMNTLVAIATPLFSLISRIRNRAQHLDPEELRKAVFAEVRRFEEAALKARVEPKNIKVARYALCATLDDVVLNTPWGDQSNWGLHSMVATFHRETVGGDRFYDVLSRLEQDPAGNIELLEFMYMCLSLGFEGRLRVDQGGATRHQEIRARLAGIIKSQRGAPEHDLSPAWKGIDRPHRPLSAWKPVWIATTALAAILALSFTGLSWALGNGTQRLIGALVAIDTGPVPQMSRPAPPPPPPPPTQREAAQIETVSGFLTEEIEAGLVEVLEDGNELTIRIAGAEMFASASDVLQDRYRVPLERVANALNEVDGRVIIAGHSDSIPINTARYPSNTHLSLARATTVKTFLEGLLEEPGRMSAEGRAEREPIADNATREGRAANRRIEVILIREDA</sequence>
<dbReference type="AlphaFoldDB" id="A0A7Z0L120"/>
<name>A0A7Z0L120_9RHOB</name>
<gene>
    <name evidence="5" type="primary">tssL</name>
    <name evidence="5" type="ORF">HUK65_11630</name>
</gene>
<feature type="domain" description="OmpA-like" evidence="4">
    <location>
        <begin position="339"/>
        <end position="459"/>
    </location>
</feature>
<protein>
    <submittedName>
        <fullName evidence="5">Type VI secretion system protein TssL</fullName>
    </submittedName>
</protein>
<dbReference type="Gene3D" id="3.30.1330.60">
    <property type="entry name" value="OmpA-like domain"/>
    <property type="match status" value="1"/>
</dbReference>
<dbReference type="Proteomes" id="UP000529417">
    <property type="component" value="Unassembled WGS sequence"/>
</dbReference>
<organism evidence="5 6">
    <name type="scientific">Rhabdonatronobacter sediminivivens</name>
    <dbReference type="NCBI Taxonomy" id="2743469"/>
    <lineage>
        <taxon>Bacteria</taxon>
        <taxon>Pseudomonadati</taxon>
        <taxon>Pseudomonadota</taxon>
        <taxon>Alphaproteobacteria</taxon>
        <taxon>Rhodobacterales</taxon>
        <taxon>Paracoccaceae</taxon>
        <taxon>Rhabdonatronobacter</taxon>
    </lineage>
</organism>
<feature type="compositionally biased region" description="Low complexity" evidence="2">
    <location>
        <begin position="31"/>
        <end position="50"/>
    </location>
</feature>
<keyword evidence="1 3" id="KW-0472">Membrane</keyword>
<dbReference type="PROSITE" id="PS51123">
    <property type="entry name" value="OMPA_2"/>
    <property type="match status" value="1"/>
</dbReference>
<evidence type="ECO:0000259" key="4">
    <source>
        <dbReference type="PROSITE" id="PS51123"/>
    </source>
</evidence>
<dbReference type="NCBIfam" id="TIGR03350">
    <property type="entry name" value="type_VI_ompA"/>
    <property type="match status" value="1"/>
</dbReference>
<evidence type="ECO:0000313" key="5">
    <source>
        <dbReference type="EMBL" id="NYS25643.1"/>
    </source>
</evidence>
<dbReference type="SUPFAM" id="SSF103088">
    <property type="entry name" value="OmpA-like"/>
    <property type="match status" value="1"/>
</dbReference>
<evidence type="ECO:0000256" key="3">
    <source>
        <dbReference type="SAM" id="Phobius"/>
    </source>
</evidence>
<dbReference type="Gene3D" id="1.25.40.590">
    <property type="entry name" value="Type IV / VI secretion system, DotU"/>
    <property type="match status" value="1"/>
</dbReference>
<dbReference type="Pfam" id="PF00691">
    <property type="entry name" value="OmpA"/>
    <property type="match status" value="1"/>
</dbReference>
<dbReference type="CDD" id="cd07185">
    <property type="entry name" value="OmpA_C-like"/>
    <property type="match status" value="1"/>
</dbReference>
<evidence type="ECO:0000256" key="1">
    <source>
        <dbReference type="PROSITE-ProRule" id="PRU00473"/>
    </source>
</evidence>
<keyword evidence="6" id="KW-1185">Reference proteome</keyword>
<dbReference type="Pfam" id="PF09850">
    <property type="entry name" value="DotU"/>
    <property type="match status" value="1"/>
</dbReference>
<feature type="compositionally biased region" description="Acidic residues" evidence="2">
    <location>
        <begin position="1"/>
        <end position="12"/>
    </location>
</feature>
<evidence type="ECO:0000313" key="6">
    <source>
        <dbReference type="Proteomes" id="UP000529417"/>
    </source>
</evidence>
<keyword evidence="3" id="KW-0812">Transmembrane</keyword>
<accession>A0A7Z0L120</accession>
<dbReference type="InterPro" id="IPR006665">
    <property type="entry name" value="OmpA-like"/>
</dbReference>
<feature type="transmembrane region" description="Helical" evidence="3">
    <location>
        <begin position="253"/>
        <end position="275"/>
    </location>
</feature>
<dbReference type="InterPro" id="IPR017733">
    <property type="entry name" value="OmpA-like_dom_proteobacteria"/>
</dbReference>
<comment type="caution">
    <text evidence="5">The sequence shown here is derived from an EMBL/GenBank/DDBJ whole genome shotgun (WGS) entry which is preliminary data.</text>
</comment>
<dbReference type="PANTHER" id="PTHR38033">
    <property type="entry name" value="MEMBRANE PROTEIN-RELATED"/>
    <property type="match status" value="1"/>
</dbReference>
<evidence type="ECO:0000256" key="2">
    <source>
        <dbReference type="SAM" id="MobiDB-lite"/>
    </source>
</evidence>
<reference evidence="5 6" key="1">
    <citation type="journal article" date="2000" name="Arch. Microbiol.">
        <title>Rhodobaca bogoriensis gen. nov. and sp. nov., an alkaliphilic purple nonsulfur bacterium from African Rift Valley soda lakes.</title>
        <authorList>
            <person name="Milford A.D."/>
            <person name="Achenbach L.A."/>
            <person name="Jung D.O."/>
            <person name="Madigan M.T."/>
        </authorList>
    </citation>
    <scope>NUCLEOTIDE SEQUENCE [LARGE SCALE GENOMIC DNA]</scope>
    <source>
        <strain evidence="5 6">2376</strain>
    </source>
</reference>
<dbReference type="GO" id="GO:0016020">
    <property type="term" value="C:membrane"/>
    <property type="evidence" value="ECO:0007669"/>
    <property type="project" value="UniProtKB-UniRule"/>
</dbReference>
<dbReference type="NCBIfam" id="TIGR03349">
    <property type="entry name" value="IV_VI_DotU"/>
    <property type="match status" value="1"/>
</dbReference>
<dbReference type="EMBL" id="JACBXS010000022">
    <property type="protein sequence ID" value="NYS25643.1"/>
    <property type="molecule type" value="Genomic_DNA"/>
</dbReference>
<dbReference type="InterPro" id="IPR036737">
    <property type="entry name" value="OmpA-like_sf"/>
</dbReference>